<dbReference type="Proteomes" id="UP000794436">
    <property type="component" value="Unassembled WGS sequence"/>
</dbReference>
<gene>
    <name evidence="2" type="ORF">Poli38472_010966</name>
</gene>
<reference evidence="2" key="1">
    <citation type="submission" date="2019-03" db="EMBL/GenBank/DDBJ databases">
        <title>Long read genome sequence of the mycoparasitic Pythium oligandrum ATCC 38472 isolated from sugarbeet rhizosphere.</title>
        <authorList>
            <person name="Gaulin E."/>
        </authorList>
    </citation>
    <scope>NUCLEOTIDE SEQUENCE</scope>
    <source>
        <strain evidence="2">ATCC 38472_TT</strain>
    </source>
</reference>
<name>A0A8K1FKN9_PYTOL</name>
<dbReference type="OrthoDB" id="69314at2759"/>
<organism evidence="2 3">
    <name type="scientific">Pythium oligandrum</name>
    <name type="common">Mycoparasitic fungus</name>
    <dbReference type="NCBI Taxonomy" id="41045"/>
    <lineage>
        <taxon>Eukaryota</taxon>
        <taxon>Sar</taxon>
        <taxon>Stramenopiles</taxon>
        <taxon>Oomycota</taxon>
        <taxon>Peronosporomycetes</taxon>
        <taxon>Pythiales</taxon>
        <taxon>Pythiaceae</taxon>
        <taxon>Pythium</taxon>
    </lineage>
</organism>
<evidence type="ECO:0000256" key="1">
    <source>
        <dbReference type="SAM" id="MobiDB-lite"/>
    </source>
</evidence>
<evidence type="ECO:0000313" key="3">
    <source>
        <dbReference type="Proteomes" id="UP000794436"/>
    </source>
</evidence>
<sequence length="724" mass="82091">MAGFHCALTPHKTPHCPHEEFFQPHYTRTNLGKGDKILRCFPHCCPYHVPRSFCGSSLLLNVTHDHSSDRIPLKVFARFREEEERGLIVGDRISLHEIQQSIQSDVNAQGQWITARESYPYHHVCSSFEQRWCFEVNPGARWYYHWESGAAKRHRFKSHVLDIYVFAAISDQLRVVAVMQSTPFRLISFRRATQKAVKTLTDGPVTSSQPTKQAASRPSLPSTPWEAERMSSTSSHSPGSSSMSKTSLSSSPVQATPMSVDELAQSDTSEGRKRKRRSPDVTATNVQPVLADLQRLLEGLSQITAYDVQTYLPELHCRFLDEVLRTQGRHPLLETWLESEATRSVDAARKRQSRPATRNHLDLLVDLTAWLTLDTDLQRRVYATLGREKDALFESHWLRSVHSELVLGLEYQIRAFLDQRQWGLRMLLDELQVSSHSNWDRSSDWAFETMVAQLREMHATNSQVSGHLSPPPVKVTILPSLLPSLSTPPRQHWLQGRWYTPFLPDRLGLRDMRRPEQTESPLFAGFGHDLSSSLRLLPLLSLWRQFGAMEIQIDNENSDVPILKLSSLLNVSSLSVGAGLVLDHQRRWFRCFPSGDSTSALTIGGYSFGDYVANQSSAFDEIHVNLYAWRVNACVDVSSGSSLGFDDAVVGMRYQLRIVGATREEVTVHVTACSGHLAMTSANPRDSVSVWSRESSCWPLTQKLASIREWSPSFECHLRFHRLL</sequence>
<protein>
    <submittedName>
        <fullName evidence="2">Uncharacterized protein</fullName>
    </submittedName>
</protein>
<comment type="caution">
    <text evidence="2">The sequence shown here is derived from an EMBL/GenBank/DDBJ whole genome shotgun (WGS) entry which is preliminary data.</text>
</comment>
<proteinExistence type="predicted"/>
<feature type="compositionally biased region" description="Polar residues" evidence="1">
    <location>
        <begin position="204"/>
        <end position="222"/>
    </location>
</feature>
<evidence type="ECO:0000313" key="2">
    <source>
        <dbReference type="EMBL" id="TMW61903.1"/>
    </source>
</evidence>
<dbReference type="EMBL" id="SPLM01000075">
    <property type="protein sequence ID" value="TMW61903.1"/>
    <property type="molecule type" value="Genomic_DNA"/>
</dbReference>
<feature type="region of interest" description="Disordered" evidence="1">
    <location>
        <begin position="200"/>
        <end position="283"/>
    </location>
</feature>
<feature type="compositionally biased region" description="Low complexity" evidence="1">
    <location>
        <begin position="231"/>
        <end position="251"/>
    </location>
</feature>
<dbReference type="AlphaFoldDB" id="A0A8K1FKN9"/>
<keyword evidence="3" id="KW-1185">Reference proteome</keyword>
<accession>A0A8K1FKN9</accession>